<protein>
    <submittedName>
        <fullName evidence="1">Uncharacterized protein</fullName>
    </submittedName>
</protein>
<dbReference type="Proteomes" id="UP001164250">
    <property type="component" value="Chromosome 9"/>
</dbReference>
<reference evidence="2" key="1">
    <citation type="journal article" date="2023" name="G3 (Bethesda)">
        <title>Genome assembly and association tests identify interacting loci associated with vigor, precocity, and sex in interspecific pistachio rootstocks.</title>
        <authorList>
            <person name="Palmer W."/>
            <person name="Jacygrad E."/>
            <person name="Sagayaradj S."/>
            <person name="Cavanaugh K."/>
            <person name="Han R."/>
            <person name="Bertier L."/>
            <person name="Beede B."/>
            <person name="Kafkas S."/>
            <person name="Golino D."/>
            <person name="Preece J."/>
            <person name="Michelmore R."/>
        </authorList>
    </citation>
    <scope>NUCLEOTIDE SEQUENCE [LARGE SCALE GENOMIC DNA]</scope>
</reference>
<name>A0ACC1AMB9_9ROSI</name>
<evidence type="ECO:0000313" key="2">
    <source>
        <dbReference type="Proteomes" id="UP001164250"/>
    </source>
</evidence>
<comment type="caution">
    <text evidence="1">The sequence shown here is derived from an EMBL/GenBank/DDBJ whole genome shotgun (WGS) entry which is preliminary data.</text>
</comment>
<accession>A0ACC1AMB9</accession>
<keyword evidence="2" id="KW-1185">Reference proteome</keyword>
<gene>
    <name evidence="1" type="ORF">Patl1_32152</name>
</gene>
<sequence length="64" mass="7861">MEFDSFRIFLESHSQRKIPKYRAFGEPTWVQCCMFALNVVMFSHSTFLSFFKMTTIYHHWIWSM</sequence>
<evidence type="ECO:0000313" key="1">
    <source>
        <dbReference type="EMBL" id="KAJ0087812.1"/>
    </source>
</evidence>
<proteinExistence type="predicted"/>
<organism evidence="1 2">
    <name type="scientific">Pistacia atlantica</name>
    <dbReference type="NCBI Taxonomy" id="434234"/>
    <lineage>
        <taxon>Eukaryota</taxon>
        <taxon>Viridiplantae</taxon>
        <taxon>Streptophyta</taxon>
        <taxon>Embryophyta</taxon>
        <taxon>Tracheophyta</taxon>
        <taxon>Spermatophyta</taxon>
        <taxon>Magnoliopsida</taxon>
        <taxon>eudicotyledons</taxon>
        <taxon>Gunneridae</taxon>
        <taxon>Pentapetalae</taxon>
        <taxon>rosids</taxon>
        <taxon>malvids</taxon>
        <taxon>Sapindales</taxon>
        <taxon>Anacardiaceae</taxon>
        <taxon>Pistacia</taxon>
    </lineage>
</organism>
<dbReference type="EMBL" id="CM047905">
    <property type="protein sequence ID" value="KAJ0087812.1"/>
    <property type="molecule type" value="Genomic_DNA"/>
</dbReference>